<dbReference type="EC" id="2.7.13.3" evidence="2"/>
<dbReference type="InterPro" id="IPR013976">
    <property type="entry name" value="HDOD"/>
</dbReference>
<dbReference type="SMART" id="SM00387">
    <property type="entry name" value="HATPase_c"/>
    <property type="match status" value="1"/>
</dbReference>
<dbReference type="Proteomes" id="UP000444316">
    <property type="component" value="Unassembled WGS sequence"/>
</dbReference>
<evidence type="ECO:0000256" key="3">
    <source>
        <dbReference type="ARBA" id="ARBA00022553"/>
    </source>
</evidence>
<organism evidence="6 7">
    <name type="scientific">Duganella fentianensis</name>
    <dbReference type="NCBI Taxonomy" id="2692177"/>
    <lineage>
        <taxon>Bacteria</taxon>
        <taxon>Pseudomonadati</taxon>
        <taxon>Pseudomonadota</taxon>
        <taxon>Betaproteobacteria</taxon>
        <taxon>Burkholderiales</taxon>
        <taxon>Oxalobacteraceae</taxon>
        <taxon>Telluria group</taxon>
        <taxon>Duganella</taxon>
    </lineage>
</organism>
<dbReference type="CDD" id="cd00075">
    <property type="entry name" value="HATPase"/>
    <property type="match status" value="1"/>
</dbReference>
<comment type="catalytic activity">
    <reaction evidence="1">
        <text>ATP + protein L-histidine = ADP + protein N-phospho-L-histidine.</text>
        <dbReference type="EC" id="2.7.13.3"/>
    </reaction>
</comment>
<reference evidence="6" key="1">
    <citation type="submission" date="2019-12" db="EMBL/GenBank/DDBJ databases">
        <title>Novel species isolated from a subtropical stream in China.</title>
        <authorList>
            <person name="Lu H."/>
        </authorList>
    </citation>
    <scope>NUCLEOTIDE SEQUENCE [LARGE SCALE GENOMIC DNA]</scope>
    <source>
        <strain evidence="6">FT93W</strain>
    </source>
</reference>
<dbReference type="Gene3D" id="3.30.565.10">
    <property type="entry name" value="Histidine kinase-like ATPase, C-terminal domain"/>
    <property type="match status" value="1"/>
</dbReference>
<evidence type="ECO:0000259" key="5">
    <source>
        <dbReference type="PROSITE" id="PS51833"/>
    </source>
</evidence>
<evidence type="ECO:0000256" key="1">
    <source>
        <dbReference type="ARBA" id="ARBA00000085"/>
    </source>
</evidence>
<protein>
    <recommendedName>
        <fullName evidence="2">histidine kinase</fullName>
        <ecNumber evidence="2">2.7.13.3</ecNumber>
    </recommendedName>
</protein>
<evidence type="ECO:0000259" key="4">
    <source>
        <dbReference type="PROSITE" id="PS50109"/>
    </source>
</evidence>
<dbReference type="PANTHER" id="PTHR33525:SF3">
    <property type="entry name" value="RIBONUCLEASE Y"/>
    <property type="match status" value="1"/>
</dbReference>
<dbReference type="Pfam" id="PF08668">
    <property type="entry name" value="HDOD"/>
    <property type="match status" value="1"/>
</dbReference>
<feature type="domain" description="Histidine kinase" evidence="4">
    <location>
        <begin position="469"/>
        <end position="680"/>
    </location>
</feature>
<dbReference type="SUPFAM" id="SSF55874">
    <property type="entry name" value="ATPase domain of HSP90 chaperone/DNA topoisomerase II/histidine kinase"/>
    <property type="match status" value="1"/>
</dbReference>
<keyword evidence="3" id="KW-0597">Phosphoprotein</keyword>
<sequence length="696" mass="75865">MPQILIKLIEHLQADDAGMPELAALIAKDAAMTSKILTVANSSAYHRNNRAVGLEQSLVALGTDMIKTLVISESVFQTFNSFPHSGSTDLRSFWKGSLTTAVIAREIAKQMEYPHVEEAYLAGLLHNVGRLALLATAPKEYAFNFMARDDEALCAVEQRTLQITHSEAGAWLIERWHLDSFLADSVLYHHEPLSRLESAHPLIRAVRLAHLLCFHRDEDPAIEDAARLCGLDGEVLEHISLSAARQVEKAATYLGIDLAGADDIPTPAAYAPPVVDPVQQRLTEEVRNMVLVSEMGQTFARQQGEAGLLESIARSARILFDFENAVVLLADPTGHALHGVATGEQQQRLAEFSIPLNKGGIVAEAALNAKLTYVSRQSPELNVAEEQLFRMLGSEGMVCLPLVTNHNCLALLIGGAPNWQMAGYSKRERFLQSFGTQAAVALETAISERGYTRRQIAHVAEEYREASRRVVHEVNNPLSIIKNYLSVLDGKLAKREPVVGEMSILNEEIDRVGQLINGLADLQPTEAARVTDVGRVVEDVLRLFRATDFVPASVQIVVRMQEEPAEIDGDADMLKQILVNLIKNAIEALAGGGKIEISNRGHVNRERKLYLELVVSDTGPGLSTEVLANLFSPVRSGKDGAHHGLGLSIVHSLVKKMQGMITCRSGKSGTTFEILLPARGSTSQVAGVNARAMDSV</sequence>
<dbReference type="Pfam" id="PF02518">
    <property type="entry name" value="HATPase_c"/>
    <property type="match status" value="1"/>
</dbReference>
<dbReference type="InterPro" id="IPR004358">
    <property type="entry name" value="Sig_transdc_His_kin-like_C"/>
</dbReference>
<dbReference type="InterPro" id="IPR036890">
    <property type="entry name" value="HATPase_C_sf"/>
</dbReference>
<feature type="domain" description="HDOD" evidence="5">
    <location>
        <begin position="1"/>
        <end position="192"/>
    </location>
</feature>
<gene>
    <name evidence="6" type="ORF">GTP23_00640</name>
</gene>
<name>A0A845HRU3_9BURK</name>
<dbReference type="InterPro" id="IPR005467">
    <property type="entry name" value="His_kinase_dom"/>
</dbReference>
<dbReference type="InterPro" id="IPR003661">
    <property type="entry name" value="HisK_dim/P_dom"/>
</dbReference>
<dbReference type="PRINTS" id="PR00344">
    <property type="entry name" value="BCTRLSENSOR"/>
</dbReference>
<dbReference type="GO" id="GO:0000155">
    <property type="term" value="F:phosphorelay sensor kinase activity"/>
    <property type="evidence" value="ECO:0007669"/>
    <property type="project" value="InterPro"/>
</dbReference>
<comment type="caution">
    <text evidence="6">The sequence shown here is derived from an EMBL/GenBank/DDBJ whole genome shotgun (WGS) entry which is preliminary data.</text>
</comment>
<dbReference type="SUPFAM" id="SSF109604">
    <property type="entry name" value="HD-domain/PDEase-like"/>
    <property type="match status" value="1"/>
</dbReference>
<dbReference type="Gene3D" id="1.10.3210.10">
    <property type="entry name" value="Hypothetical protein af1432"/>
    <property type="match status" value="1"/>
</dbReference>
<evidence type="ECO:0000256" key="2">
    <source>
        <dbReference type="ARBA" id="ARBA00012438"/>
    </source>
</evidence>
<dbReference type="InterPro" id="IPR052340">
    <property type="entry name" value="RNase_Y/CdgJ"/>
</dbReference>
<dbReference type="Pfam" id="PF01590">
    <property type="entry name" value="GAF"/>
    <property type="match status" value="1"/>
</dbReference>
<proteinExistence type="predicted"/>
<dbReference type="Gene3D" id="1.10.287.130">
    <property type="match status" value="1"/>
</dbReference>
<dbReference type="InterPro" id="IPR036097">
    <property type="entry name" value="HisK_dim/P_sf"/>
</dbReference>
<dbReference type="InterPro" id="IPR003018">
    <property type="entry name" value="GAF"/>
</dbReference>
<evidence type="ECO:0000313" key="6">
    <source>
        <dbReference type="EMBL" id="MYN43572.1"/>
    </source>
</evidence>
<evidence type="ECO:0000313" key="7">
    <source>
        <dbReference type="Proteomes" id="UP000444316"/>
    </source>
</evidence>
<dbReference type="InterPro" id="IPR029016">
    <property type="entry name" value="GAF-like_dom_sf"/>
</dbReference>
<accession>A0A845HRU3</accession>
<dbReference type="InterPro" id="IPR003594">
    <property type="entry name" value="HATPase_dom"/>
</dbReference>
<dbReference type="SUPFAM" id="SSF47384">
    <property type="entry name" value="Homodimeric domain of signal transducing histidine kinase"/>
    <property type="match status" value="1"/>
</dbReference>
<dbReference type="AlphaFoldDB" id="A0A845HRU3"/>
<dbReference type="EMBL" id="WWCL01000001">
    <property type="protein sequence ID" value="MYN43572.1"/>
    <property type="molecule type" value="Genomic_DNA"/>
</dbReference>
<dbReference type="SUPFAM" id="SSF55781">
    <property type="entry name" value="GAF domain-like"/>
    <property type="match status" value="1"/>
</dbReference>
<dbReference type="Gene3D" id="3.30.450.40">
    <property type="match status" value="1"/>
</dbReference>
<dbReference type="PANTHER" id="PTHR33525">
    <property type="match status" value="1"/>
</dbReference>
<keyword evidence="7" id="KW-1185">Reference proteome</keyword>
<dbReference type="PROSITE" id="PS50109">
    <property type="entry name" value="HIS_KIN"/>
    <property type="match status" value="1"/>
</dbReference>
<dbReference type="PROSITE" id="PS51833">
    <property type="entry name" value="HDOD"/>
    <property type="match status" value="1"/>
</dbReference>
<dbReference type="CDD" id="cd00082">
    <property type="entry name" value="HisKA"/>
    <property type="match status" value="1"/>
</dbReference>